<dbReference type="AlphaFoldDB" id="A0A3N0XY53"/>
<dbReference type="OrthoDB" id="10265409at2759"/>
<proteinExistence type="predicted"/>
<accession>A0A3N0XY53</accession>
<protein>
    <submittedName>
        <fullName evidence="1">Uncharacterized protein</fullName>
    </submittedName>
</protein>
<dbReference type="Proteomes" id="UP000281406">
    <property type="component" value="Unassembled WGS sequence"/>
</dbReference>
<dbReference type="EMBL" id="RJVU01058834">
    <property type="protein sequence ID" value="ROJ92248.1"/>
    <property type="molecule type" value="Genomic_DNA"/>
</dbReference>
<comment type="caution">
    <text evidence="1">The sequence shown here is derived from an EMBL/GenBank/DDBJ whole genome shotgun (WGS) entry which is preliminary data.</text>
</comment>
<evidence type="ECO:0000313" key="1">
    <source>
        <dbReference type="EMBL" id="ROJ92248.1"/>
    </source>
</evidence>
<organism evidence="1 2">
    <name type="scientific">Anabarilius grahami</name>
    <name type="common">Kanglang fish</name>
    <name type="synonym">Barilius grahami</name>
    <dbReference type="NCBI Taxonomy" id="495550"/>
    <lineage>
        <taxon>Eukaryota</taxon>
        <taxon>Metazoa</taxon>
        <taxon>Chordata</taxon>
        <taxon>Craniata</taxon>
        <taxon>Vertebrata</taxon>
        <taxon>Euteleostomi</taxon>
        <taxon>Actinopterygii</taxon>
        <taxon>Neopterygii</taxon>
        <taxon>Teleostei</taxon>
        <taxon>Ostariophysi</taxon>
        <taxon>Cypriniformes</taxon>
        <taxon>Xenocyprididae</taxon>
        <taxon>Xenocypridinae</taxon>
        <taxon>Xenocypridinae incertae sedis</taxon>
        <taxon>Anabarilius</taxon>
    </lineage>
</organism>
<sequence>MRIVSNGVQPYIVQTGVDTDGETQEEVTTFRMKLDVSEWHVLGSRLVGHFRQFLRFALDLCAISSEHMDTERVLSDFYPTGGQQPVDMLKVIAAADIRCLQGRKLEEASAFLLSSEAAPIAMLEVFSVFTSVIQLHVAGFGYCA</sequence>
<reference evidence="1 2" key="1">
    <citation type="submission" date="2018-10" db="EMBL/GenBank/DDBJ databases">
        <title>Genome assembly for a Yunnan-Guizhou Plateau 3E fish, Anabarilius grahami (Regan), and its evolutionary and genetic applications.</title>
        <authorList>
            <person name="Jiang W."/>
        </authorList>
    </citation>
    <scope>NUCLEOTIDE SEQUENCE [LARGE SCALE GENOMIC DNA]</scope>
    <source>
        <strain evidence="1">AG-KIZ</strain>
        <tissue evidence="1">Muscle</tissue>
    </source>
</reference>
<name>A0A3N0XY53_ANAGA</name>
<gene>
    <name evidence="1" type="ORF">DPX16_7134</name>
</gene>
<keyword evidence="2" id="KW-1185">Reference proteome</keyword>
<evidence type="ECO:0000313" key="2">
    <source>
        <dbReference type="Proteomes" id="UP000281406"/>
    </source>
</evidence>